<keyword evidence="8 11" id="KW-1133">Transmembrane helix</keyword>
<dbReference type="InterPro" id="IPR010054">
    <property type="entry name" value="Type2_sec_GspG"/>
</dbReference>
<organism evidence="13 14">
    <name type="scientific">Luteolibacter arcticus</name>
    <dbReference type="NCBI Taxonomy" id="1581411"/>
    <lineage>
        <taxon>Bacteria</taxon>
        <taxon>Pseudomonadati</taxon>
        <taxon>Verrucomicrobiota</taxon>
        <taxon>Verrucomicrobiia</taxon>
        <taxon>Verrucomicrobiales</taxon>
        <taxon>Verrucomicrobiaceae</taxon>
        <taxon>Luteolibacter</taxon>
    </lineage>
</organism>
<keyword evidence="14" id="KW-1185">Reference proteome</keyword>
<evidence type="ECO:0000313" key="14">
    <source>
        <dbReference type="Proteomes" id="UP001320876"/>
    </source>
</evidence>
<protein>
    <recommendedName>
        <fullName evidence="3">Type II secretion system core protein G</fullName>
    </recommendedName>
</protein>
<evidence type="ECO:0000313" key="13">
    <source>
        <dbReference type="EMBL" id="MCW1920922.1"/>
    </source>
</evidence>
<keyword evidence="7 11" id="KW-0812">Transmembrane</keyword>
<dbReference type="NCBIfam" id="TIGR02532">
    <property type="entry name" value="IV_pilin_GFxxxE"/>
    <property type="match status" value="1"/>
</dbReference>
<dbReference type="Pfam" id="PF07963">
    <property type="entry name" value="N_methyl"/>
    <property type="match status" value="1"/>
</dbReference>
<evidence type="ECO:0000256" key="2">
    <source>
        <dbReference type="ARBA" id="ARBA00009984"/>
    </source>
</evidence>
<evidence type="ECO:0000256" key="11">
    <source>
        <dbReference type="SAM" id="Phobius"/>
    </source>
</evidence>
<evidence type="ECO:0000256" key="6">
    <source>
        <dbReference type="ARBA" id="ARBA00022519"/>
    </source>
</evidence>
<gene>
    <name evidence="13" type="primary">gspG</name>
    <name evidence="13" type="ORF">OKA05_00050</name>
</gene>
<evidence type="ECO:0000256" key="1">
    <source>
        <dbReference type="ARBA" id="ARBA00004377"/>
    </source>
</evidence>
<feature type="region of interest" description="Disordered" evidence="10">
    <location>
        <begin position="113"/>
        <end position="146"/>
    </location>
</feature>
<evidence type="ECO:0000256" key="4">
    <source>
        <dbReference type="ARBA" id="ARBA00022475"/>
    </source>
</evidence>
<evidence type="ECO:0000256" key="10">
    <source>
        <dbReference type="SAM" id="MobiDB-lite"/>
    </source>
</evidence>
<evidence type="ECO:0000256" key="5">
    <source>
        <dbReference type="ARBA" id="ARBA00022481"/>
    </source>
</evidence>
<evidence type="ECO:0000256" key="7">
    <source>
        <dbReference type="ARBA" id="ARBA00022692"/>
    </source>
</evidence>
<feature type="transmembrane region" description="Helical" evidence="11">
    <location>
        <begin position="12"/>
        <end position="39"/>
    </location>
</feature>
<feature type="domain" description="Type II secretion system protein GspG C-terminal" evidence="12">
    <location>
        <begin position="42"/>
        <end position="138"/>
    </location>
</feature>
<dbReference type="Proteomes" id="UP001320876">
    <property type="component" value="Unassembled WGS sequence"/>
</dbReference>
<dbReference type="Gene3D" id="3.30.700.10">
    <property type="entry name" value="Glycoprotein, Type 4 Pilin"/>
    <property type="match status" value="1"/>
</dbReference>
<dbReference type="NCBIfam" id="TIGR01710">
    <property type="entry name" value="typeII_sec_gspG"/>
    <property type="match status" value="1"/>
</dbReference>
<dbReference type="EMBL" id="JAPDDT010000001">
    <property type="protein sequence ID" value="MCW1920922.1"/>
    <property type="molecule type" value="Genomic_DNA"/>
</dbReference>
<dbReference type="InterPro" id="IPR000983">
    <property type="entry name" value="Bac_GSPG_pilin"/>
</dbReference>
<sequence length="146" mass="15889">MKYQSVIRRRSSAGFTLLEMVIVLGIIALILGGSITFMGKISESAKVSRVDGDFSTISSGLKMYKVNNGSYPSTQQGLKALVDKPSGTPAPRRWSRIMDKVPLDPWNNEYGYKFPGSKDPSEFEIISKGADGAEGGDTDYSSQDPK</sequence>
<proteinExistence type="inferred from homology"/>
<comment type="caution">
    <text evidence="13">The sequence shown here is derived from an EMBL/GenBank/DDBJ whole genome shotgun (WGS) entry which is preliminary data.</text>
</comment>
<dbReference type="PRINTS" id="PR00813">
    <property type="entry name" value="BCTERIALGSPG"/>
</dbReference>
<evidence type="ECO:0000256" key="3">
    <source>
        <dbReference type="ARBA" id="ARBA00020042"/>
    </source>
</evidence>
<dbReference type="InterPro" id="IPR013545">
    <property type="entry name" value="T2SS_protein-GspG_C"/>
</dbReference>
<evidence type="ECO:0000256" key="9">
    <source>
        <dbReference type="ARBA" id="ARBA00023136"/>
    </source>
</evidence>
<dbReference type="InterPro" id="IPR045584">
    <property type="entry name" value="Pilin-like"/>
</dbReference>
<keyword evidence="6" id="KW-0997">Cell inner membrane</keyword>
<comment type="similarity">
    <text evidence="2">Belongs to the GSP G family.</text>
</comment>
<dbReference type="SUPFAM" id="SSF54523">
    <property type="entry name" value="Pili subunits"/>
    <property type="match status" value="1"/>
</dbReference>
<reference evidence="13 14" key="1">
    <citation type="submission" date="2022-10" db="EMBL/GenBank/DDBJ databases">
        <title>Luteolibacter arcticus strain CCTCC AB 2014275, whole genome shotgun sequencing project.</title>
        <authorList>
            <person name="Zhao G."/>
            <person name="Shen L."/>
        </authorList>
    </citation>
    <scope>NUCLEOTIDE SEQUENCE [LARGE SCALE GENOMIC DNA]</scope>
    <source>
        <strain evidence="13 14">CCTCC AB 2014275</strain>
    </source>
</reference>
<evidence type="ECO:0000256" key="8">
    <source>
        <dbReference type="ARBA" id="ARBA00022989"/>
    </source>
</evidence>
<keyword evidence="5" id="KW-0488">Methylation</keyword>
<dbReference type="InterPro" id="IPR012902">
    <property type="entry name" value="N_methyl_site"/>
</dbReference>
<accession>A0ABT3GBB1</accession>
<dbReference type="RefSeq" id="WP_264485031.1">
    <property type="nucleotide sequence ID" value="NZ_JAPDDT010000001.1"/>
</dbReference>
<comment type="subcellular location">
    <subcellularLocation>
        <location evidence="1">Cell inner membrane</location>
        <topology evidence="1">Single-pass membrane protein</topology>
    </subcellularLocation>
</comment>
<name>A0ABT3GBB1_9BACT</name>
<keyword evidence="9 11" id="KW-0472">Membrane</keyword>
<keyword evidence="4" id="KW-1003">Cell membrane</keyword>
<evidence type="ECO:0000259" key="12">
    <source>
        <dbReference type="Pfam" id="PF08334"/>
    </source>
</evidence>
<dbReference type="Pfam" id="PF08334">
    <property type="entry name" value="T2SSG"/>
    <property type="match status" value="1"/>
</dbReference>